<proteinExistence type="predicted"/>
<sequence length="44" mass="5185">MIIIIINIAYLYAIIWKLKRLQKIVTSFITKHESSSIGLVENYF</sequence>
<dbReference type="RefSeq" id="WP_001789470.1">
    <property type="nucleotide sequence ID" value="NZ_AP017891.1"/>
</dbReference>
<protein>
    <submittedName>
        <fullName evidence="2">Uncharacterized protein</fullName>
    </submittedName>
</protein>
<evidence type="ECO:0000313" key="1">
    <source>
        <dbReference type="EMBL" id="KIT95117.1"/>
    </source>
</evidence>
<dbReference type="Proteomes" id="UP000032274">
    <property type="component" value="Unassembled WGS sequence"/>
</dbReference>
<dbReference type="EMBL" id="JXIG01000630">
    <property type="protein sequence ID" value="KIT95117.1"/>
    <property type="molecule type" value="Genomic_DNA"/>
</dbReference>
<reference evidence="1 3" key="1">
    <citation type="submission" date="2015-01" db="EMBL/GenBank/DDBJ databases">
        <title>Characterization of Swiss Staphylococcus aureus strains involved in food poisoning.</title>
        <authorList>
            <person name="Crovadore J."/>
            <person name="Chablais R."/>
            <person name="Tonacini J."/>
            <person name="Schnyder B."/>
            <person name="Lefort F."/>
        </authorList>
    </citation>
    <scope>NUCLEOTIDE SEQUENCE [LARGE SCALE GENOMIC DNA]</scope>
    <source>
        <strain evidence="1 3">SA-120</strain>
    </source>
</reference>
<dbReference type="AlphaFoldDB" id="A0A0D1HFY6"/>
<evidence type="ECO:0000313" key="3">
    <source>
        <dbReference type="Proteomes" id="UP000032274"/>
    </source>
</evidence>
<gene>
    <name evidence="2" type="ORF">CV021_12535</name>
    <name evidence="1" type="ORF">QU38_14450</name>
</gene>
<reference evidence="2 4" key="2">
    <citation type="submission" date="2017-11" db="EMBL/GenBank/DDBJ databases">
        <authorList>
            <person name="Founou R.C."/>
            <person name="Founou L."/>
            <person name="Allam M."/>
            <person name="Ismail A."/>
            <person name="Essack S.Y."/>
        </authorList>
    </citation>
    <scope>NUCLEOTIDE SEQUENCE [LARGE SCALE GENOMIC DNA]</scope>
    <source>
        <strain evidence="2 4">G703N2B1</strain>
    </source>
</reference>
<accession>A0A0D1HFY6</accession>
<dbReference type="Proteomes" id="UP000238775">
    <property type="component" value="Unassembled WGS sequence"/>
</dbReference>
<evidence type="ECO:0000313" key="2">
    <source>
        <dbReference type="EMBL" id="PPJ72158.1"/>
    </source>
</evidence>
<dbReference type="EMBL" id="PGWZ01000442">
    <property type="protein sequence ID" value="PPJ72158.1"/>
    <property type="molecule type" value="Genomic_DNA"/>
</dbReference>
<name>A0A0D1HFY6_STAAU</name>
<organism evidence="2 4">
    <name type="scientific">Staphylococcus aureus</name>
    <dbReference type="NCBI Taxonomy" id="1280"/>
    <lineage>
        <taxon>Bacteria</taxon>
        <taxon>Bacillati</taxon>
        <taxon>Bacillota</taxon>
        <taxon>Bacilli</taxon>
        <taxon>Bacillales</taxon>
        <taxon>Staphylococcaceae</taxon>
        <taxon>Staphylococcus</taxon>
    </lineage>
</organism>
<evidence type="ECO:0000313" key="4">
    <source>
        <dbReference type="Proteomes" id="UP000238775"/>
    </source>
</evidence>
<comment type="caution">
    <text evidence="2">The sequence shown here is derived from an EMBL/GenBank/DDBJ whole genome shotgun (WGS) entry which is preliminary data.</text>
</comment>